<accession>A0A8J2PK24</accession>
<evidence type="ECO:0008006" key="3">
    <source>
        <dbReference type="Google" id="ProtNLM"/>
    </source>
</evidence>
<gene>
    <name evidence="1" type="ORF">AFUS01_LOCUS27508</name>
</gene>
<comment type="caution">
    <text evidence="1">The sequence shown here is derived from an EMBL/GenBank/DDBJ whole genome shotgun (WGS) entry which is preliminary data.</text>
</comment>
<proteinExistence type="predicted"/>
<reference evidence="1" key="1">
    <citation type="submission" date="2021-06" db="EMBL/GenBank/DDBJ databases">
        <authorList>
            <person name="Hodson N. C."/>
            <person name="Mongue J. A."/>
            <person name="Jaron S. K."/>
        </authorList>
    </citation>
    <scope>NUCLEOTIDE SEQUENCE</scope>
</reference>
<organism evidence="1 2">
    <name type="scientific">Allacma fusca</name>
    <dbReference type="NCBI Taxonomy" id="39272"/>
    <lineage>
        <taxon>Eukaryota</taxon>
        <taxon>Metazoa</taxon>
        <taxon>Ecdysozoa</taxon>
        <taxon>Arthropoda</taxon>
        <taxon>Hexapoda</taxon>
        <taxon>Collembola</taxon>
        <taxon>Symphypleona</taxon>
        <taxon>Sminthuridae</taxon>
        <taxon>Allacma</taxon>
    </lineage>
</organism>
<dbReference type="AlphaFoldDB" id="A0A8J2PK24"/>
<keyword evidence="2" id="KW-1185">Reference proteome</keyword>
<evidence type="ECO:0000313" key="2">
    <source>
        <dbReference type="Proteomes" id="UP000708208"/>
    </source>
</evidence>
<evidence type="ECO:0000313" key="1">
    <source>
        <dbReference type="EMBL" id="CAG7816914.1"/>
    </source>
</evidence>
<sequence>DYQMAVNNLQIAIDEFANWANRWKIKLNENKSTMTTYTYRKYGYAFISINGSIIPQTNASKYLGLHLDSRLNWNHHIKVKRKELDYRLKNLHWLLGRKSKLSLENKRLLYNSILRPVWQYGAPLWGCAKKANRNIIQRFQNKTLRMMSNAPWYVSNKTLHRDWKILTVDEIISTSSKAHAKRLYQHPNTEAIQLLDNNTTRRLARTKTTDFFV</sequence>
<dbReference type="Proteomes" id="UP000708208">
    <property type="component" value="Unassembled WGS sequence"/>
</dbReference>
<dbReference type="PANTHER" id="PTHR33332">
    <property type="entry name" value="REVERSE TRANSCRIPTASE DOMAIN-CONTAINING PROTEIN"/>
    <property type="match status" value="1"/>
</dbReference>
<name>A0A8J2PK24_9HEXA</name>
<protein>
    <recommendedName>
        <fullName evidence="3">Reverse transcriptase</fullName>
    </recommendedName>
</protein>
<dbReference type="OrthoDB" id="415068at2759"/>
<dbReference type="EMBL" id="CAJVCH010381822">
    <property type="protein sequence ID" value="CAG7816914.1"/>
    <property type="molecule type" value="Genomic_DNA"/>
</dbReference>
<feature type="non-terminal residue" evidence="1">
    <location>
        <position position="1"/>
    </location>
</feature>